<organism evidence="7 8">
    <name type="scientific">Phanerochaete carnosa (strain HHB-10118-sp)</name>
    <name type="common">White-rot fungus</name>
    <name type="synonym">Peniophora carnosa</name>
    <dbReference type="NCBI Taxonomy" id="650164"/>
    <lineage>
        <taxon>Eukaryota</taxon>
        <taxon>Fungi</taxon>
        <taxon>Dikarya</taxon>
        <taxon>Basidiomycota</taxon>
        <taxon>Agaricomycotina</taxon>
        <taxon>Agaricomycetes</taxon>
        <taxon>Polyporales</taxon>
        <taxon>Phanerochaetaceae</taxon>
        <taxon>Phanerochaete</taxon>
    </lineage>
</organism>
<keyword evidence="3 6" id="KW-1133">Transmembrane helix</keyword>
<name>K5W8I4_PHACS</name>
<feature type="transmembrane region" description="Helical" evidence="6">
    <location>
        <begin position="308"/>
        <end position="331"/>
    </location>
</feature>
<sequence>MSGLRRFAQANHAAMSTSSSPQDDMVAPRTPIKGLQEPTTPRGTRMVYPLSPLTSPSKSASLPFDWDAVRNKKLPPYVETIATKRARLQKKAEGSAKSTKQTQKVVRKKSLLEKIRSIPSEIAFEIALLPNNVPLPTARKAAWILGGILHAVHFIIRVCQIRQVPDSDMGWEDLYREDEGESWFDWTIPVTTLLFLASLINAFYFFTRTRLYQLNMVTDPVSSPHAKFVRREGTPEPPPPPTRGAFLLSVIKAFWRSLSLSMRFLLNMSPPKDRQIASMRYDRVQQLEVWTPAEFEMTLLSIYSPVHAFLWMALTSANWIILSVIMILVGVQTRALTKSYDILIKDRAIISAEVLHEYDEKFVYPRINPLRKDQAVMTHQAEMVL</sequence>
<dbReference type="GeneID" id="18911087"/>
<dbReference type="PANTHER" id="PTHR28293">
    <property type="entry name" value="NUCLEAR RIM PROTEIN 1"/>
    <property type="match status" value="1"/>
</dbReference>
<dbReference type="GO" id="GO:0043007">
    <property type="term" value="P:maintenance of rDNA"/>
    <property type="evidence" value="ECO:0007669"/>
    <property type="project" value="TreeGrafter"/>
</dbReference>
<evidence type="ECO:0008006" key="9">
    <source>
        <dbReference type="Google" id="ProtNLM"/>
    </source>
</evidence>
<dbReference type="Proteomes" id="UP000008370">
    <property type="component" value="Unassembled WGS sequence"/>
</dbReference>
<comment type="subcellular location">
    <subcellularLocation>
        <location evidence="1">Endomembrane system</location>
        <topology evidence="1">Multi-pass membrane protein</topology>
    </subcellularLocation>
</comment>
<evidence type="ECO:0000256" key="6">
    <source>
        <dbReference type="SAM" id="Phobius"/>
    </source>
</evidence>
<keyword evidence="4 6" id="KW-0472">Membrane</keyword>
<keyword evidence="2 6" id="KW-0812">Transmembrane</keyword>
<evidence type="ECO:0000313" key="8">
    <source>
        <dbReference type="Proteomes" id="UP000008370"/>
    </source>
</evidence>
<gene>
    <name evidence="7" type="ORF">PHACADRAFT_195529</name>
</gene>
<evidence type="ECO:0000256" key="3">
    <source>
        <dbReference type="ARBA" id="ARBA00022989"/>
    </source>
</evidence>
<feature type="transmembrane region" description="Helical" evidence="6">
    <location>
        <begin position="183"/>
        <end position="206"/>
    </location>
</feature>
<dbReference type="KEGG" id="pco:PHACADRAFT_195529"/>
<dbReference type="AlphaFoldDB" id="K5W8I4"/>
<proteinExistence type="predicted"/>
<dbReference type="InterPro" id="IPR018819">
    <property type="entry name" value="Nur1/Mug154"/>
</dbReference>
<reference evidence="7 8" key="1">
    <citation type="journal article" date="2012" name="BMC Genomics">
        <title>Comparative genomics of the white-rot fungi, Phanerochaete carnosa and P. chrysosporium, to elucidate the genetic basis of the distinct wood types they colonize.</title>
        <authorList>
            <person name="Suzuki H."/>
            <person name="MacDonald J."/>
            <person name="Syed K."/>
            <person name="Salamov A."/>
            <person name="Hori C."/>
            <person name="Aerts A."/>
            <person name="Henrissat B."/>
            <person name="Wiebenga A."/>
            <person name="vanKuyk P.A."/>
            <person name="Barry K."/>
            <person name="Lindquist E."/>
            <person name="LaButti K."/>
            <person name="Lapidus A."/>
            <person name="Lucas S."/>
            <person name="Coutinho P."/>
            <person name="Gong Y."/>
            <person name="Samejima M."/>
            <person name="Mahadevan R."/>
            <person name="Abou-Zaid M."/>
            <person name="de Vries R.P."/>
            <person name="Igarashi K."/>
            <person name="Yadav J.S."/>
            <person name="Grigoriev I.V."/>
            <person name="Master E.R."/>
        </authorList>
    </citation>
    <scope>NUCLEOTIDE SEQUENCE [LARGE SCALE GENOMIC DNA]</scope>
    <source>
        <strain evidence="7 8">HHB-10118-sp</strain>
    </source>
</reference>
<dbReference type="Pfam" id="PF10332">
    <property type="entry name" value="DUF2418"/>
    <property type="match status" value="1"/>
</dbReference>
<keyword evidence="8" id="KW-1185">Reference proteome</keyword>
<dbReference type="RefSeq" id="XP_007395819.1">
    <property type="nucleotide sequence ID" value="XM_007395757.1"/>
</dbReference>
<dbReference type="PANTHER" id="PTHR28293:SF1">
    <property type="entry name" value="NUCLEAR RIM PROTEIN 1"/>
    <property type="match status" value="1"/>
</dbReference>
<evidence type="ECO:0000256" key="4">
    <source>
        <dbReference type="ARBA" id="ARBA00023136"/>
    </source>
</evidence>
<dbReference type="HOGENOM" id="CLU_062849_0_0_1"/>
<feature type="transmembrane region" description="Helical" evidence="6">
    <location>
        <begin position="141"/>
        <end position="163"/>
    </location>
</feature>
<dbReference type="GO" id="GO:0012505">
    <property type="term" value="C:endomembrane system"/>
    <property type="evidence" value="ECO:0007669"/>
    <property type="project" value="UniProtKB-SubCell"/>
</dbReference>
<dbReference type="OrthoDB" id="3363151at2759"/>
<dbReference type="InParanoid" id="K5W8I4"/>
<evidence type="ECO:0000256" key="2">
    <source>
        <dbReference type="ARBA" id="ARBA00022692"/>
    </source>
</evidence>
<dbReference type="EMBL" id="JH930472">
    <property type="protein sequence ID" value="EKM55495.1"/>
    <property type="molecule type" value="Genomic_DNA"/>
</dbReference>
<evidence type="ECO:0000313" key="7">
    <source>
        <dbReference type="EMBL" id="EKM55495.1"/>
    </source>
</evidence>
<dbReference type="STRING" id="650164.K5W8I4"/>
<evidence type="ECO:0000256" key="1">
    <source>
        <dbReference type="ARBA" id="ARBA00004127"/>
    </source>
</evidence>
<dbReference type="GO" id="GO:0007096">
    <property type="term" value="P:regulation of exit from mitosis"/>
    <property type="evidence" value="ECO:0007669"/>
    <property type="project" value="TreeGrafter"/>
</dbReference>
<feature type="region of interest" description="Disordered" evidence="5">
    <location>
        <begin position="1"/>
        <end position="52"/>
    </location>
</feature>
<protein>
    <recommendedName>
        <fullName evidence="9">Nuclear rim protein 1</fullName>
    </recommendedName>
</protein>
<accession>K5W8I4</accession>
<evidence type="ECO:0000256" key="5">
    <source>
        <dbReference type="SAM" id="MobiDB-lite"/>
    </source>
</evidence>